<keyword evidence="2" id="KW-1185">Reference proteome</keyword>
<dbReference type="EMBL" id="SJOI01000001">
    <property type="protein sequence ID" value="TCL05493.1"/>
    <property type="molecule type" value="Genomic_DNA"/>
</dbReference>
<name>A0A4R1NDL7_9GAMM</name>
<sequence>MSSIPINETTSLQPERCVIILDDGLPAGKAVNAAAVIALTVGQRHPALVGQPLIDGDRCEYPGLIPIGIPVLAASADQLKILLESCRDQDVDKVIFPVEGQETTRYDDFTAMVLGQKTEQLQLLGMAIIGGKKTYVS</sequence>
<proteinExistence type="predicted"/>
<dbReference type="AlphaFoldDB" id="A0A4R1NDL7"/>
<organism evidence="1 2">
    <name type="scientific">Sodalis ligni</name>
    <dbReference type="NCBI Taxonomy" id="2697027"/>
    <lineage>
        <taxon>Bacteria</taxon>
        <taxon>Pseudomonadati</taxon>
        <taxon>Pseudomonadota</taxon>
        <taxon>Gammaproteobacteria</taxon>
        <taxon>Enterobacterales</taxon>
        <taxon>Bruguierivoracaceae</taxon>
        <taxon>Sodalis</taxon>
    </lineage>
</organism>
<evidence type="ECO:0000313" key="1">
    <source>
        <dbReference type="EMBL" id="TCL05493.1"/>
    </source>
</evidence>
<dbReference type="SUPFAM" id="SSF102462">
    <property type="entry name" value="Peptidyl-tRNA hydrolase II"/>
    <property type="match status" value="1"/>
</dbReference>
<gene>
    <name evidence="1" type="ORF">EZJ58_3682</name>
</gene>
<dbReference type="InterPro" id="IPR023476">
    <property type="entry name" value="Pep_tRNA_hydro_II_dom_sf"/>
</dbReference>
<dbReference type="Pfam" id="PF09391">
    <property type="entry name" value="DUF2000"/>
    <property type="match status" value="1"/>
</dbReference>
<dbReference type="RefSeq" id="WP_341785750.1">
    <property type="nucleotide sequence ID" value="NZ_SJOI01000001.1"/>
</dbReference>
<reference evidence="1 2" key="1">
    <citation type="submission" date="2019-02" db="EMBL/GenBank/DDBJ databases">
        <title>Investigation of anaerobic lignin degradation for improved lignocellulosic biofuels.</title>
        <authorList>
            <person name="Deangelis K."/>
        </authorList>
    </citation>
    <scope>NUCLEOTIDE SEQUENCE [LARGE SCALE GENOMIC DNA]</scope>
    <source>
        <strain evidence="1 2">159R</strain>
    </source>
</reference>
<evidence type="ECO:0000313" key="2">
    <source>
        <dbReference type="Proteomes" id="UP000294555"/>
    </source>
</evidence>
<dbReference type="Proteomes" id="UP000294555">
    <property type="component" value="Unassembled WGS sequence"/>
</dbReference>
<accession>A0A4R1NDL7</accession>
<dbReference type="InterPro" id="IPR018988">
    <property type="entry name" value="DUF2000"/>
</dbReference>
<protein>
    <submittedName>
        <fullName evidence="1">Uncharacterized protein DUF2000</fullName>
    </submittedName>
</protein>
<dbReference type="Gene3D" id="3.40.1490.10">
    <property type="entry name" value="Bit1"/>
    <property type="match status" value="1"/>
</dbReference>
<comment type="caution">
    <text evidence="1">The sequence shown here is derived from an EMBL/GenBank/DDBJ whole genome shotgun (WGS) entry which is preliminary data.</text>
</comment>